<name>G3AJC8_SPAPN</name>
<accession>G3AJC8</accession>
<dbReference type="OrthoDB" id="1928777at2759"/>
<dbReference type="KEGG" id="spaa:SPAPADRAFT_60017"/>
<dbReference type="EMBL" id="GL996500">
    <property type="protein sequence ID" value="EGW34588.1"/>
    <property type="molecule type" value="Genomic_DNA"/>
</dbReference>
<dbReference type="Proteomes" id="UP000000709">
    <property type="component" value="Unassembled WGS sequence"/>
</dbReference>
<proteinExistence type="predicted"/>
<keyword evidence="3" id="KW-1185">Reference proteome</keyword>
<feature type="region of interest" description="Disordered" evidence="1">
    <location>
        <begin position="1"/>
        <end position="21"/>
    </location>
</feature>
<dbReference type="OMA" id="KNTENMD"/>
<gene>
    <name evidence="2" type="ORF">SPAPADRAFT_60017</name>
</gene>
<organism evidence="3">
    <name type="scientific">Spathaspora passalidarum (strain NRRL Y-27907 / 11-Y1)</name>
    <dbReference type="NCBI Taxonomy" id="619300"/>
    <lineage>
        <taxon>Eukaryota</taxon>
        <taxon>Fungi</taxon>
        <taxon>Dikarya</taxon>
        <taxon>Ascomycota</taxon>
        <taxon>Saccharomycotina</taxon>
        <taxon>Pichiomycetes</taxon>
        <taxon>Debaryomycetaceae</taxon>
        <taxon>Spathaspora</taxon>
    </lineage>
</organism>
<dbReference type="eggNOG" id="ENOG502S4MM">
    <property type="taxonomic scope" value="Eukaryota"/>
</dbReference>
<dbReference type="AlphaFoldDB" id="G3AJC8"/>
<feature type="non-terminal residue" evidence="2">
    <location>
        <position position="306"/>
    </location>
</feature>
<evidence type="ECO:0000256" key="1">
    <source>
        <dbReference type="SAM" id="MobiDB-lite"/>
    </source>
</evidence>
<sequence>MVAKGSKSSTPATSAEESHPAYSLKIGSADQKQTLAKHHPVKLPNQNEYNTEELDNLRASFKYIYVINWLYNFRGFLKLQSELFDVDLFELELLNYFPSGGYGASEQQSVLFIDKLKLNLISTLQNSKLSSLNNFEKIFRLWFGIETPLGGKEEEEDEAEETANTKHEEEVDIKFDQLKISDKFEILYILISYISNYSKFRDWIDKTGLTFDQLRVNSIFTPPSKNSSQDEYFLLFEDNRLYKRTITYNQLVIPKKRKLSPENPNEYFNSNSFDVNMSKIKFELVYKDIYELNEYLKKSHKIKPIV</sequence>
<reference evidence="2 3" key="1">
    <citation type="journal article" date="2011" name="Proc. Natl. Acad. Sci. U.S.A.">
        <title>Comparative genomics of xylose-fermenting fungi for enhanced biofuel production.</title>
        <authorList>
            <person name="Wohlbach D.J."/>
            <person name="Kuo A."/>
            <person name="Sato T.K."/>
            <person name="Potts K.M."/>
            <person name="Salamov A.A."/>
            <person name="LaButti K.M."/>
            <person name="Sun H."/>
            <person name="Clum A."/>
            <person name="Pangilinan J.L."/>
            <person name="Lindquist E.A."/>
            <person name="Lucas S."/>
            <person name="Lapidus A."/>
            <person name="Jin M."/>
            <person name="Gunawan C."/>
            <person name="Balan V."/>
            <person name="Dale B.E."/>
            <person name="Jeffries T.W."/>
            <person name="Zinkel R."/>
            <person name="Barry K.W."/>
            <person name="Grigoriev I.V."/>
            <person name="Gasch A.P."/>
        </authorList>
    </citation>
    <scope>NUCLEOTIDE SEQUENCE [LARGE SCALE GENOMIC DNA]</scope>
    <source>
        <strain evidence="3">NRRL Y-27907 / 11-Y1</strain>
    </source>
</reference>
<dbReference type="RefSeq" id="XP_007374172.1">
    <property type="nucleotide sequence ID" value="XM_007374110.1"/>
</dbReference>
<evidence type="ECO:0000313" key="3">
    <source>
        <dbReference type="Proteomes" id="UP000000709"/>
    </source>
</evidence>
<dbReference type="GeneID" id="18873182"/>
<protein>
    <submittedName>
        <fullName evidence="2">Uncharacterized protein</fullName>
    </submittedName>
</protein>
<feature type="compositionally biased region" description="Polar residues" evidence="1">
    <location>
        <begin position="1"/>
        <end position="15"/>
    </location>
</feature>
<dbReference type="InParanoid" id="G3AJC8"/>
<dbReference type="HOGENOM" id="CLU_910772_0_0_1"/>
<evidence type="ECO:0000313" key="2">
    <source>
        <dbReference type="EMBL" id="EGW34588.1"/>
    </source>
</evidence>
<dbReference type="STRING" id="619300.G3AJC8"/>